<dbReference type="InterPro" id="IPR014030">
    <property type="entry name" value="Ketoacyl_synth_N"/>
</dbReference>
<dbReference type="Pfam" id="PF08990">
    <property type="entry name" value="Docking"/>
    <property type="match status" value="1"/>
</dbReference>
<dbReference type="EMBL" id="JAHLEM010000398">
    <property type="protein sequence ID" value="MBU3868215.1"/>
    <property type="molecule type" value="Genomic_DNA"/>
</dbReference>
<evidence type="ECO:0000259" key="4">
    <source>
        <dbReference type="PROSITE" id="PS52004"/>
    </source>
</evidence>
<evidence type="ECO:0000256" key="3">
    <source>
        <dbReference type="ARBA" id="ARBA00023268"/>
    </source>
</evidence>
<gene>
    <name evidence="5" type="ORF">KN815_30450</name>
</gene>
<dbReference type="PANTHER" id="PTHR43775">
    <property type="entry name" value="FATTY ACID SYNTHASE"/>
    <property type="match status" value="1"/>
</dbReference>
<accession>A0ABS6CNF0</accession>
<dbReference type="PROSITE" id="PS52004">
    <property type="entry name" value="KS3_2"/>
    <property type="match status" value="1"/>
</dbReference>
<feature type="domain" description="Ketosynthase family 3 (KS3)" evidence="4">
    <location>
        <begin position="33"/>
        <end position="130"/>
    </location>
</feature>
<sequence>MAEDEKLLDYLKKVTADLRQARRQLRQVEERDREPIAIVAMSCRYPGGVKTPEELWRLVAEGGDAISEFPPDRGWDVDGFFDPDSERSGTFSVREGGFLETPGDFDPGFFSMSPREALATDPQQRLLLET</sequence>
<reference evidence="5 6" key="1">
    <citation type="submission" date="2021-06" db="EMBL/GenBank/DDBJ databases">
        <authorList>
            <person name="Pan X."/>
        </authorList>
    </citation>
    <scope>NUCLEOTIDE SEQUENCE [LARGE SCALE GENOMIC DNA]</scope>
    <source>
        <strain evidence="5 6">4503</strain>
    </source>
</reference>
<feature type="non-terminal residue" evidence="5">
    <location>
        <position position="130"/>
    </location>
</feature>
<dbReference type="InterPro" id="IPR015083">
    <property type="entry name" value="NorB/c/GfsB-D-like_docking"/>
</dbReference>
<keyword evidence="2" id="KW-0808">Transferase</keyword>
<comment type="caution">
    <text evidence="5">The sequence shown here is derived from an EMBL/GenBank/DDBJ whole genome shotgun (WGS) entry which is preliminary data.</text>
</comment>
<evidence type="ECO:0000256" key="1">
    <source>
        <dbReference type="ARBA" id="ARBA00001957"/>
    </source>
</evidence>
<proteinExistence type="predicted"/>
<dbReference type="Proteomes" id="UP000720508">
    <property type="component" value="Unassembled WGS sequence"/>
</dbReference>
<dbReference type="InterPro" id="IPR020841">
    <property type="entry name" value="PKS_Beta-ketoAc_synthase_dom"/>
</dbReference>
<name>A0ABS6CNF0_9ACTN</name>
<keyword evidence="3" id="KW-0511">Multifunctional enzyme</keyword>
<evidence type="ECO:0000256" key="2">
    <source>
        <dbReference type="ARBA" id="ARBA00022679"/>
    </source>
</evidence>
<evidence type="ECO:0000313" key="5">
    <source>
        <dbReference type="EMBL" id="MBU3868215.1"/>
    </source>
</evidence>
<protein>
    <submittedName>
        <fullName evidence="5">Polyketide synthase docking domain-containing protein</fullName>
    </submittedName>
</protein>
<dbReference type="RefSeq" id="WP_216345090.1">
    <property type="nucleotide sequence ID" value="NZ_JAHLEM010000398.1"/>
</dbReference>
<dbReference type="InterPro" id="IPR050091">
    <property type="entry name" value="PKS_NRPS_Biosynth_Enz"/>
</dbReference>
<dbReference type="Pfam" id="PF00109">
    <property type="entry name" value="ketoacyl-synt"/>
    <property type="match status" value="1"/>
</dbReference>
<organism evidence="5 6">
    <name type="scientific">Streptomyces niphimycinicus</name>
    <dbReference type="NCBI Taxonomy" id="2842201"/>
    <lineage>
        <taxon>Bacteria</taxon>
        <taxon>Bacillati</taxon>
        <taxon>Actinomycetota</taxon>
        <taxon>Actinomycetes</taxon>
        <taxon>Kitasatosporales</taxon>
        <taxon>Streptomycetaceae</taxon>
        <taxon>Streptomyces</taxon>
    </lineage>
</organism>
<evidence type="ECO:0000313" key="6">
    <source>
        <dbReference type="Proteomes" id="UP000720508"/>
    </source>
</evidence>
<dbReference type="PANTHER" id="PTHR43775:SF51">
    <property type="entry name" value="INACTIVE PHENOLPHTHIOCEROL SYNTHESIS POLYKETIDE SYNTHASE TYPE I PKS1-RELATED"/>
    <property type="match status" value="1"/>
</dbReference>
<comment type="cofactor">
    <cofactor evidence="1">
        <name>pantetheine 4'-phosphate</name>
        <dbReference type="ChEBI" id="CHEBI:47942"/>
    </cofactor>
</comment>
<keyword evidence="6" id="KW-1185">Reference proteome</keyword>